<evidence type="ECO:0000256" key="1">
    <source>
        <dbReference type="SAM" id="MobiDB-lite"/>
    </source>
</evidence>
<keyword evidence="3" id="KW-1185">Reference proteome</keyword>
<evidence type="ECO:0000313" key="2">
    <source>
        <dbReference type="EMBL" id="AMK74995.1"/>
    </source>
</evidence>
<evidence type="ECO:0000313" key="3">
    <source>
        <dbReference type="Proteomes" id="UP000030512"/>
    </source>
</evidence>
<dbReference type="AlphaFoldDB" id="A0A140E3M1"/>
<dbReference type="OrthoDB" id="9957200at2"/>
<gene>
    <name evidence="2" type="ORF">JT25_000590</name>
</gene>
<protein>
    <submittedName>
        <fullName evidence="2">Uncharacterized protein</fullName>
    </submittedName>
</protein>
<dbReference type="Proteomes" id="UP000030512">
    <property type="component" value="Chromosome"/>
</dbReference>
<sequence length="82" mass="9013">MNPNQQITSISSNKAPTNRSKTLNKVTTQCFGQAGYEISAAEINQVSGGEIKITPAPKIPEYIPLSQSNPKVERDLPRVPYR</sequence>
<accession>A0A140E3M1</accession>
<dbReference type="KEGG" id="mdn:JT25_000590"/>
<feature type="region of interest" description="Disordered" evidence="1">
    <location>
        <begin position="1"/>
        <end position="21"/>
    </location>
</feature>
<reference evidence="2 3" key="1">
    <citation type="journal article" date="2015" name="Environ. Microbiol.">
        <title>Methane oxidation coupled to nitrate reduction under hypoxia by the Gammaproteobacterium Methylomonas denitrificans, sp. nov. type strain FJG1.</title>
        <authorList>
            <person name="Kits K.D."/>
            <person name="Klotz M.G."/>
            <person name="Stein L.Y."/>
        </authorList>
    </citation>
    <scope>NUCLEOTIDE SEQUENCE [LARGE SCALE GENOMIC DNA]</scope>
    <source>
        <strain evidence="2 3">FJG1</strain>
    </source>
</reference>
<dbReference type="EMBL" id="CP014476">
    <property type="protein sequence ID" value="AMK74995.1"/>
    <property type="molecule type" value="Genomic_DNA"/>
</dbReference>
<organism evidence="2 3">
    <name type="scientific">Methylomonas denitrificans</name>
    <dbReference type="NCBI Taxonomy" id="1538553"/>
    <lineage>
        <taxon>Bacteria</taxon>
        <taxon>Pseudomonadati</taxon>
        <taxon>Pseudomonadota</taxon>
        <taxon>Gammaproteobacteria</taxon>
        <taxon>Methylococcales</taxon>
        <taxon>Methylococcaceae</taxon>
        <taxon>Methylomonas</taxon>
    </lineage>
</organism>
<name>A0A140E3M1_9GAMM</name>
<dbReference type="RefSeq" id="WP_036275535.1">
    <property type="nucleotide sequence ID" value="NZ_CP014476.1"/>
</dbReference>
<proteinExistence type="predicted"/>